<sequence length="91" mass="11529">MYHNLKKIEKKHENLIYIYRYTYMIHLIFYVQISKYLLRFLSYILKKKKNKIEAYNYIEMWFNINTHMLNIRNISQIFYAILFFTFIKNIL</sequence>
<evidence type="ECO:0000256" key="1">
    <source>
        <dbReference type="SAM" id="Phobius"/>
    </source>
</evidence>
<keyword evidence="1" id="KW-0472">Membrane</keyword>
<proteinExistence type="predicted"/>
<feature type="transmembrane region" description="Helical" evidence="1">
    <location>
        <begin position="21"/>
        <end position="38"/>
    </location>
</feature>
<evidence type="ECO:0000313" key="2">
    <source>
        <dbReference type="EMBL" id="ETW58323.1"/>
    </source>
</evidence>
<dbReference type="EMBL" id="KI927620">
    <property type="protein sequence ID" value="ETW58323.1"/>
    <property type="molecule type" value="Genomic_DNA"/>
</dbReference>
<reference evidence="2 3" key="2">
    <citation type="submission" date="2013-02" db="EMBL/GenBank/DDBJ databases">
        <title>The Genome Sequence of Plasmodium falciparum CAMP/Malaysia.</title>
        <authorList>
            <consortium name="The Broad Institute Genome Sequencing Platform"/>
            <consortium name="The Broad Institute Genome Sequencing Center for Infectious Disease"/>
            <person name="Neafsey D."/>
            <person name="Cheeseman I."/>
            <person name="Volkman S."/>
            <person name="Adams J."/>
            <person name="Walker B."/>
            <person name="Young S.K."/>
            <person name="Zeng Q."/>
            <person name="Gargeya S."/>
            <person name="Fitzgerald M."/>
            <person name="Haas B."/>
            <person name="Abouelleil A."/>
            <person name="Alvarado L."/>
            <person name="Arachchi H.M."/>
            <person name="Berlin A.M."/>
            <person name="Chapman S.B."/>
            <person name="Dewar J."/>
            <person name="Goldberg J."/>
            <person name="Griggs A."/>
            <person name="Gujja S."/>
            <person name="Hansen M."/>
            <person name="Howarth C."/>
            <person name="Imamovic A."/>
            <person name="Larimer J."/>
            <person name="McCowan C."/>
            <person name="Murphy C."/>
            <person name="Neiman D."/>
            <person name="Pearson M."/>
            <person name="Priest M."/>
            <person name="Roberts A."/>
            <person name="Saif S."/>
            <person name="Shea T."/>
            <person name="Sisk P."/>
            <person name="Sykes S."/>
            <person name="Wortman J."/>
            <person name="Nusbaum C."/>
            <person name="Birren B."/>
        </authorList>
    </citation>
    <scope>NUCLEOTIDE SEQUENCE [LARGE SCALE GENOMIC DNA]</scope>
    <source>
        <strain evidence="2 3">CAMP/Malaysia</strain>
    </source>
</reference>
<dbReference type="Proteomes" id="UP000030694">
    <property type="component" value="Unassembled WGS sequence"/>
</dbReference>
<keyword evidence="1" id="KW-0812">Transmembrane</keyword>
<keyword evidence="1" id="KW-1133">Transmembrane helix</keyword>
<organism evidence="2 3">
    <name type="scientific">Plasmodium falciparum (isolate Camp / Malaysia)</name>
    <dbReference type="NCBI Taxonomy" id="5835"/>
    <lineage>
        <taxon>Eukaryota</taxon>
        <taxon>Sar</taxon>
        <taxon>Alveolata</taxon>
        <taxon>Apicomplexa</taxon>
        <taxon>Aconoidasida</taxon>
        <taxon>Haemosporida</taxon>
        <taxon>Plasmodiidae</taxon>
        <taxon>Plasmodium</taxon>
        <taxon>Plasmodium (Laverania)</taxon>
    </lineage>
</organism>
<accession>A0A024WZK4</accession>
<protein>
    <submittedName>
        <fullName evidence="2">Uncharacterized protein</fullName>
    </submittedName>
</protein>
<evidence type="ECO:0000313" key="3">
    <source>
        <dbReference type="Proteomes" id="UP000030694"/>
    </source>
</evidence>
<name>A0A024WZK4_PLAFC</name>
<dbReference type="AlphaFoldDB" id="A0A024WZK4"/>
<feature type="transmembrane region" description="Helical" evidence="1">
    <location>
        <begin position="69"/>
        <end position="87"/>
    </location>
</feature>
<dbReference type="OMA" id="FNINTHM"/>
<reference evidence="2 3" key="1">
    <citation type="submission" date="2013-02" db="EMBL/GenBank/DDBJ databases">
        <title>The Genome Annotation of Plasmodium falciparum CAMP/Malaysia.</title>
        <authorList>
            <consortium name="The Broad Institute Genome Sequencing Platform"/>
            <consortium name="The Broad Institute Genome Sequencing Center for Infectious Disease"/>
            <person name="Neafsey D."/>
            <person name="Hoffman S."/>
            <person name="Volkman S."/>
            <person name="Rosenthal P."/>
            <person name="Walker B."/>
            <person name="Young S.K."/>
            <person name="Zeng Q."/>
            <person name="Gargeya S."/>
            <person name="Fitzgerald M."/>
            <person name="Haas B."/>
            <person name="Abouelleil A."/>
            <person name="Allen A.W."/>
            <person name="Alvarado L."/>
            <person name="Arachchi H.M."/>
            <person name="Berlin A.M."/>
            <person name="Chapman S.B."/>
            <person name="Gainer-Dewar J."/>
            <person name="Goldberg J."/>
            <person name="Griggs A."/>
            <person name="Gujja S."/>
            <person name="Hansen M."/>
            <person name="Howarth C."/>
            <person name="Imamovic A."/>
            <person name="Ireland A."/>
            <person name="Larimer J."/>
            <person name="McCowan C."/>
            <person name="Murphy C."/>
            <person name="Pearson M."/>
            <person name="Poon T.W."/>
            <person name="Priest M."/>
            <person name="Roberts A."/>
            <person name="Saif S."/>
            <person name="Shea T."/>
            <person name="Sisk P."/>
            <person name="Sykes S."/>
            <person name="Wortman J."/>
            <person name="Nusbaum C."/>
            <person name="Birren B."/>
        </authorList>
    </citation>
    <scope>NUCLEOTIDE SEQUENCE [LARGE SCALE GENOMIC DNA]</scope>
    <source>
        <strain evidence="2 3">CAMP/Malaysia</strain>
    </source>
</reference>
<gene>
    <name evidence="2" type="ORF">PFMC_05426</name>
</gene>